<evidence type="ECO:0008006" key="5">
    <source>
        <dbReference type="Google" id="ProtNLM"/>
    </source>
</evidence>
<accession>A0A0S4KI96</accession>
<proteinExistence type="predicted"/>
<dbReference type="AlphaFoldDB" id="A0A0S4KI96"/>
<feature type="compositionally biased region" description="Polar residues" evidence="1">
    <location>
        <begin position="308"/>
        <end position="330"/>
    </location>
</feature>
<dbReference type="EMBL" id="CYKH01002138">
    <property type="protein sequence ID" value="CUI15408.1"/>
    <property type="molecule type" value="Genomic_DNA"/>
</dbReference>
<sequence>MLRHHRRPHSAAIVTFLVQLHISEGLLEPRVAPPVVLPPPVKAEKVVEPLQAAAVQTPLETADQRTPPASSLAVGGDSSTLKLSGSGSQRRVAGVCPSTPYTPLMLRHHRRPHSAAIKSNPTGSTPAATIARADSSGALSGQQAPPVLLQSSEPAMQQEDPNAHTSSRHQRRSEFVDRWLEKLYFRNPVVVTQKRSDSQLSSPATPAEAEHITATPPSAAQAGFAQARCRSADPTRSSVGQQLEIIHVANVRDDDEIVAKLPPKPVGAHSRDIRRELLEERLAQCFARGTPMSRPQSPATRGPKESRTSQLSQMVGASVSDSSTALPSVSTFVERKKRRVLA</sequence>
<gene>
    <name evidence="3" type="ORF">BSAL_41835</name>
</gene>
<dbReference type="VEuPathDB" id="TriTrypDB:BSAL_41835"/>
<feature type="chain" id="PRO_5006623288" description="GPI-anchored surface protein" evidence="2">
    <location>
        <begin position="26"/>
        <end position="342"/>
    </location>
</feature>
<organism evidence="3 4">
    <name type="scientific">Bodo saltans</name>
    <name type="common">Flagellated protozoan</name>
    <dbReference type="NCBI Taxonomy" id="75058"/>
    <lineage>
        <taxon>Eukaryota</taxon>
        <taxon>Discoba</taxon>
        <taxon>Euglenozoa</taxon>
        <taxon>Kinetoplastea</taxon>
        <taxon>Metakinetoplastina</taxon>
        <taxon>Eubodonida</taxon>
        <taxon>Bodonidae</taxon>
        <taxon>Bodo</taxon>
    </lineage>
</organism>
<feature type="region of interest" description="Disordered" evidence="1">
    <location>
        <begin position="58"/>
        <end position="96"/>
    </location>
</feature>
<dbReference type="Proteomes" id="UP000051952">
    <property type="component" value="Unassembled WGS sequence"/>
</dbReference>
<keyword evidence="2" id="KW-0732">Signal</keyword>
<evidence type="ECO:0000256" key="2">
    <source>
        <dbReference type="SAM" id="SignalP"/>
    </source>
</evidence>
<feature type="region of interest" description="Disordered" evidence="1">
    <location>
        <begin position="287"/>
        <end position="330"/>
    </location>
</feature>
<feature type="signal peptide" evidence="2">
    <location>
        <begin position="1"/>
        <end position="25"/>
    </location>
</feature>
<feature type="compositionally biased region" description="Polar residues" evidence="1">
    <location>
        <begin position="77"/>
        <end position="89"/>
    </location>
</feature>
<evidence type="ECO:0000313" key="4">
    <source>
        <dbReference type="Proteomes" id="UP000051952"/>
    </source>
</evidence>
<protein>
    <recommendedName>
        <fullName evidence="5">GPI-anchored surface protein</fullName>
    </recommendedName>
</protein>
<evidence type="ECO:0000256" key="1">
    <source>
        <dbReference type="SAM" id="MobiDB-lite"/>
    </source>
</evidence>
<reference evidence="4" key="1">
    <citation type="submission" date="2015-09" db="EMBL/GenBank/DDBJ databases">
        <authorList>
            <consortium name="Pathogen Informatics"/>
        </authorList>
    </citation>
    <scope>NUCLEOTIDE SEQUENCE [LARGE SCALE GENOMIC DNA]</scope>
    <source>
        <strain evidence="4">Lake Konstanz</strain>
    </source>
</reference>
<feature type="region of interest" description="Disordered" evidence="1">
    <location>
        <begin position="194"/>
        <end position="223"/>
    </location>
</feature>
<keyword evidence="4" id="KW-1185">Reference proteome</keyword>
<name>A0A0S4KI96_BODSA</name>
<evidence type="ECO:0000313" key="3">
    <source>
        <dbReference type="EMBL" id="CUI15408.1"/>
    </source>
</evidence>